<protein>
    <submittedName>
        <fullName evidence="1">Extracellular solute-binding protein</fullName>
    </submittedName>
</protein>
<evidence type="ECO:0000313" key="1">
    <source>
        <dbReference type="EMBL" id="MSS90639.1"/>
    </source>
</evidence>
<keyword evidence="2" id="KW-1185">Reference proteome</keyword>
<dbReference type="SUPFAM" id="SSF53850">
    <property type="entry name" value="Periplasmic binding protein-like II"/>
    <property type="match status" value="1"/>
</dbReference>
<reference evidence="1 2" key="1">
    <citation type="submission" date="2019-08" db="EMBL/GenBank/DDBJ databases">
        <title>In-depth cultivation of the pig gut microbiome towards novel bacterial diversity and tailored functional studies.</title>
        <authorList>
            <person name="Wylensek D."/>
            <person name="Hitch T.C.A."/>
            <person name="Clavel T."/>
        </authorList>
    </citation>
    <scope>NUCLEOTIDE SEQUENCE [LARGE SCALE GENOMIC DNA]</scope>
    <source>
        <strain evidence="1 2">WCA-389-WT-23B</strain>
    </source>
</reference>
<dbReference type="EMBL" id="VUMI01000043">
    <property type="protein sequence ID" value="MSS90639.1"/>
    <property type="molecule type" value="Genomic_DNA"/>
</dbReference>
<dbReference type="Gene3D" id="3.40.190.10">
    <property type="entry name" value="Periplasmic binding protein-like II"/>
    <property type="match status" value="1"/>
</dbReference>
<dbReference type="AlphaFoldDB" id="A0A6N7W5Y6"/>
<evidence type="ECO:0000313" key="2">
    <source>
        <dbReference type="Proteomes" id="UP000436047"/>
    </source>
</evidence>
<proteinExistence type="predicted"/>
<dbReference type="Pfam" id="PF13416">
    <property type="entry name" value="SBP_bac_8"/>
    <property type="match status" value="1"/>
</dbReference>
<gene>
    <name evidence="1" type="ORF">FYJ45_20945</name>
</gene>
<organism evidence="1 2">
    <name type="scientific">Eisenbergiella porci</name>
    <dbReference type="NCBI Taxonomy" id="2652274"/>
    <lineage>
        <taxon>Bacteria</taxon>
        <taxon>Bacillati</taxon>
        <taxon>Bacillota</taxon>
        <taxon>Clostridia</taxon>
        <taxon>Lachnospirales</taxon>
        <taxon>Lachnospiraceae</taxon>
        <taxon>Eisenbergiella</taxon>
    </lineage>
</organism>
<dbReference type="Proteomes" id="UP000436047">
    <property type="component" value="Unassembled WGS sequence"/>
</dbReference>
<sequence>MLGRPDAYLDSHLGAVAAGEYLDDESLTRTKEFAQIQHRMYVDDASAPGIAEMTSGTFDIKAYFEAGNIYTMINGDWMFRLMEADFEWGAAPLPIFDGEPEGSSVGQSSYLVISSNFKHPEEAYKFIEYYCTTPEGTTIIAQNHDVPSRAIRHLYYRGAGFCRVNIRSPGRRAAHMHS</sequence>
<accession>A0A6N7W5Y6</accession>
<comment type="caution">
    <text evidence="1">The sequence shown here is derived from an EMBL/GenBank/DDBJ whole genome shotgun (WGS) entry which is preliminary data.</text>
</comment>
<name>A0A6N7W5Y6_9FIRM</name>
<dbReference type="InterPro" id="IPR006059">
    <property type="entry name" value="SBP"/>
</dbReference>